<dbReference type="EMBL" id="HBEG01035227">
    <property type="protein sequence ID" value="CAD8373847.1"/>
    <property type="molecule type" value="Transcribed_RNA"/>
</dbReference>
<keyword evidence="3" id="KW-0547">Nucleotide-binding</keyword>
<dbReference type="PANTHER" id="PTHR43671:SF13">
    <property type="entry name" value="SERINE_THREONINE-PROTEIN KINASE NEK2"/>
    <property type="match status" value="1"/>
</dbReference>
<dbReference type="SUPFAM" id="SSF56112">
    <property type="entry name" value="Protein kinase-like (PK-like)"/>
    <property type="match status" value="1"/>
</dbReference>
<keyword evidence="2" id="KW-0808">Transferase</keyword>
<dbReference type="PROSITE" id="PS50053">
    <property type="entry name" value="UBIQUITIN_2"/>
    <property type="match status" value="1"/>
</dbReference>
<dbReference type="InterPro" id="IPR000719">
    <property type="entry name" value="Prot_kinase_dom"/>
</dbReference>
<dbReference type="Gene3D" id="3.30.200.20">
    <property type="entry name" value="Phosphorylase Kinase, domain 1"/>
    <property type="match status" value="1"/>
</dbReference>
<dbReference type="Pfam" id="PF00240">
    <property type="entry name" value="ubiquitin"/>
    <property type="match status" value="1"/>
</dbReference>
<evidence type="ECO:0000256" key="3">
    <source>
        <dbReference type="ARBA" id="ARBA00022741"/>
    </source>
</evidence>
<evidence type="ECO:0000313" key="9">
    <source>
        <dbReference type="EMBL" id="CAD8373847.1"/>
    </source>
</evidence>
<dbReference type="EC" id="2.7.11.1" evidence="1"/>
<dbReference type="PANTHER" id="PTHR43671">
    <property type="entry name" value="SERINE/THREONINE-PROTEIN KINASE NEK"/>
    <property type="match status" value="1"/>
</dbReference>
<evidence type="ECO:0000259" key="8">
    <source>
        <dbReference type="PROSITE" id="PS50053"/>
    </source>
</evidence>
<dbReference type="Gene3D" id="3.10.20.90">
    <property type="entry name" value="Phosphatidylinositol 3-kinase Catalytic Subunit, Chain A, domain 1"/>
    <property type="match status" value="1"/>
</dbReference>
<reference evidence="9" key="1">
    <citation type="submission" date="2021-01" db="EMBL/GenBank/DDBJ databases">
        <authorList>
            <person name="Corre E."/>
            <person name="Pelletier E."/>
            <person name="Niang G."/>
            <person name="Scheremetjew M."/>
            <person name="Finn R."/>
            <person name="Kale V."/>
            <person name="Holt S."/>
            <person name="Cochrane G."/>
            <person name="Meng A."/>
            <person name="Brown T."/>
            <person name="Cohen L."/>
        </authorList>
    </citation>
    <scope>NUCLEOTIDE SEQUENCE</scope>
    <source>
        <strain evidence="9">Pbaha01</strain>
    </source>
</reference>
<accession>A0A7S0FQ00</accession>
<feature type="compositionally biased region" description="Basic and acidic residues" evidence="6">
    <location>
        <begin position="377"/>
        <end position="387"/>
    </location>
</feature>
<dbReference type="Pfam" id="PF00069">
    <property type="entry name" value="Pkinase"/>
    <property type="match status" value="1"/>
</dbReference>
<protein>
    <recommendedName>
        <fullName evidence="1">non-specific serine/threonine protein kinase</fullName>
        <ecNumber evidence="1">2.7.11.1</ecNumber>
    </recommendedName>
</protein>
<proteinExistence type="predicted"/>
<dbReference type="InterPro" id="IPR029071">
    <property type="entry name" value="Ubiquitin-like_domsf"/>
</dbReference>
<dbReference type="InterPro" id="IPR050660">
    <property type="entry name" value="NEK_Ser/Thr_kinase"/>
</dbReference>
<feature type="domain" description="Protein kinase" evidence="7">
    <location>
        <begin position="115"/>
        <end position="369"/>
    </location>
</feature>
<dbReference type="AlphaFoldDB" id="A0A7S0FQ00"/>
<dbReference type="GO" id="GO:0004674">
    <property type="term" value="F:protein serine/threonine kinase activity"/>
    <property type="evidence" value="ECO:0007669"/>
    <property type="project" value="UniProtKB-EC"/>
</dbReference>
<evidence type="ECO:0000256" key="4">
    <source>
        <dbReference type="ARBA" id="ARBA00022777"/>
    </source>
</evidence>
<evidence type="ECO:0000256" key="6">
    <source>
        <dbReference type="SAM" id="MobiDB-lite"/>
    </source>
</evidence>
<gene>
    <name evidence="9" type="ORF">PBAH0796_LOCUS21560</name>
</gene>
<evidence type="ECO:0000259" key="7">
    <source>
        <dbReference type="PROSITE" id="PS50011"/>
    </source>
</evidence>
<dbReference type="CDD" id="cd17039">
    <property type="entry name" value="Ubl_ubiquitin_like"/>
    <property type="match status" value="1"/>
</dbReference>
<feature type="region of interest" description="Disordered" evidence="6">
    <location>
        <begin position="366"/>
        <end position="388"/>
    </location>
</feature>
<organism evidence="9">
    <name type="scientific">Pyrodinium bahamense</name>
    <dbReference type="NCBI Taxonomy" id="73915"/>
    <lineage>
        <taxon>Eukaryota</taxon>
        <taxon>Sar</taxon>
        <taxon>Alveolata</taxon>
        <taxon>Dinophyceae</taxon>
        <taxon>Gonyaulacales</taxon>
        <taxon>Pyrocystaceae</taxon>
        <taxon>Pyrodinium</taxon>
    </lineage>
</organism>
<dbReference type="InterPro" id="IPR011009">
    <property type="entry name" value="Kinase-like_dom_sf"/>
</dbReference>
<dbReference type="SUPFAM" id="SSF54236">
    <property type="entry name" value="Ubiquitin-like"/>
    <property type="match status" value="1"/>
</dbReference>
<sequence length="500" mass="54678">MAMDSLICVVVQNMSGDRLELEADPQITFRELKRHIAKHWLMPRACQKLLLGNKFLDDSEALAAHLEGGTSLLALTLVASRPATAEGPLAERLATDALQDEGFAVLRPLRSTGRFLTFSVREQGALGRGSDTYVAKAFALSGLEQKARIAVQQEVTNFQAVAAHPNLIGYCQNFLDDTGDTLVVVMSCAEGEELRSAISEAQAARSRLSGASVLRWTSQVLAGLRHLHTRRVLHRDLNPSSIFLSEGRQSVRIGELGVSYLLEPQVFAQLSGEVPLHARYLSPELIMNEGYGIHTDMWALGCIIFELCTLRVPFEGNSLFGLALEIAEKEPDWTSWGGMRDLLDITQRLLSKCGAERPTAAGLLVEPPFADMPSRGARSEHEERTPDARLASSPLYQLVAGEAGPHLLSPVKQSRWAPAPVLPWEPAPAHTGKDDRPPETLDGGSLAVGGRGAVRRAWIDTVSSELEVLQFLHAEQLITERKERIAGGCSPRSRDHRMTS</sequence>
<dbReference type="InterPro" id="IPR000626">
    <property type="entry name" value="Ubiquitin-like_dom"/>
</dbReference>
<dbReference type="PROSITE" id="PS50011">
    <property type="entry name" value="PROTEIN_KINASE_DOM"/>
    <property type="match status" value="1"/>
</dbReference>
<feature type="region of interest" description="Disordered" evidence="6">
    <location>
        <begin position="422"/>
        <end position="446"/>
    </location>
</feature>
<dbReference type="Gene3D" id="1.10.510.10">
    <property type="entry name" value="Transferase(Phosphotransferase) domain 1"/>
    <property type="match status" value="1"/>
</dbReference>
<feature type="domain" description="Ubiquitin-like" evidence="8">
    <location>
        <begin position="7"/>
        <end position="63"/>
    </location>
</feature>
<dbReference type="GO" id="GO:0005524">
    <property type="term" value="F:ATP binding"/>
    <property type="evidence" value="ECO:0007669"/>
    <property type="project" value="UniProtKB-KW"/>
</dbReference>
<evidence type="ECO:0000256" key="2">
    <source>
        <dbReference type="ARBA" id="ARBA00022679"/>
    </source>
</evidence>
<keyword evidence="4" id="KW-0418">Kinase</keyword>
<name>A0A7S0FQ00_9DINO</name>
<evidence type="ECO:0000256" key="5">
    <source>
        <dbReference type="ARBA" id="ARBA00022840"/>
    </source>
</evidence>
<evidence type="ECO:0000256" key="1">
    <source>
        <dbReference type="ARBA" id="ARBA00012513"/>
    </source>
</evidence>
<keyword evidence="5" id="KW-0067">ATP-binding</keyword>